<evidence type="ECO:0000256" key="4">
    <source>
        <dbReference type="ARBA" id="ARBA00022737"/>
    </source>
</evidence>
<reference evidence="10 11" key="1">
    <citation type="journal article" date="2012" name="Nat. Biotechnol.">
        <title>Draft genome sequence of pigeonpea (Cajanus cajan), an orphan legume crop of resource-poor farmers.</title>
        <authorList>
            <person name="Varshney R.K."/>
            <person name="Chen W."/>
            <person name="Li Y."/>
            <person name="Bharti A.K."/>
            <person name="Saxena R.K."/>
            <person name="Schlueter J.A."/>
            <person name="Donoghue M.T."/>
            <person name="Azam S."/>
            <person name="Fan G."/>
            <person name="Whaley A.M."/>
            <person name="Farmer A.D."/>
            <person name="Sheridan J."/>
            <person name="Iwata A."/>
            <person name="Tuteja R."/>
            <person name="Penmetsa R.V."/>
            <person name="Wu W."/>
            <person name="Upadhyaya H.D."/>
            <person name="Yang S.P."/>
            <person name="Shah T."/>
            <person name="Saxena K.B."/>
            <person name="Michael T."/>
            <person name="McCombie W.R."/>
            <person name="Yang B."/>
            <person name="Zhang G."/>
            <person name="Yang H."/>
            <person name="Wang J."/>
            <person name="Spillane C."/>
            <person name="Cook D.R."/>
            <person name="May G.D."/>
            <person name="Xu X."/>
            <person name="Jackson S.A."/>
        </authorList>
    </citation>
    <scope>NUCLEOTIDE SEQUENCE [LARGE SCALE GENOMIC DNA]</scope>
    <source>
        <strain evidence="11">cv. Asha</strain>
    </source>
</reference>
<feature type="domain" description="C2" evidence="9">
    <location>
        <begin position="295"/>
        <end position="418"/>
    </location>
</feature>
<evidence type="ECO:0000256" key="5">
    <source>
        <dbReference type="ARBA" id="ARBA00022837"/>
    </source>
</evidence>
<dbReference type="SUPFAM" id="SSF49562">
    <property type="entry name" value="C2 domain (Calcium/lipid-binding domain, CaLB)"/>
    <property type="match status" value="3"/>
</dbReference>
<gene>
    <name evidence="10" type="ORF">KK1_005049</name>
</gene>
<dbReference type="PANTHER" id="PTHR31425">
    <property type="entry name" value="PHOSPHORIBOSYLANTHRANILATE TRANSFERASE ISOFORM 1"/>
    <property type="match status" value="1"/>
</dbReference>
<dbReference type="Gene3D" id="2.60.40.150">
    <property type="entry name" value="C2 domain"/>
    <property type="match status" value="2"/>
</dbReference>
<dbReference type="InterPro" id="IPR000008">
    <property type="entry name" value="C2_dom"/>
</dbReference>
<dbReference type="GO" id="GO:0016020">
    <property type="term" value="C:membrane"/>
    <property type="evidence" value="ECO:0007669"/>
    <property type="project" value="UniProtKB-SubCell"/>
</dbReference>
<dbReference type="Gramene" id="C.cajan_04928.t">
    <property type="protein sequence ID" value="C.cajan_04928.t"/>
    <property type="gene ID" value="C.cajan_04928"/>
</dbReference>
<dbReference type="EMBL" id="CM003604">
    <property type="protein sequence ID" value="KYP72460.1"/>
    <property type="molecule type" value="Genomic_DNA"/>
</dbReference>
<dbReference type="InterPro" id="IPR047255">
    <property type="entry name" value="C2D_MCTP_PRT_plant"/>
</dbReference>
<dbReference type="InterPro" id="IPR013583">
    <property type="entry name" value="MCTP_C"/>
</dbReference>
<keyword evidence="4" id="KW-0677">Repeat</keyword>
<comment type="subcellular location">
    <subcellularLocation>
        <location evidence="1">Membrane</location>
        <topology evidence="1">Multi-pass membrane protein</topology>
    </subcellularLocation>
</comment>
<dbReference type="PROSITE" id="PS50004">
    <property type="entry name" value="C2"/>
    <property type="match status" value="2"/>
</dbReference>
<feature type="transmembrane region" description="Helical" evidence="8">
    <location>
        <begin position="666"/>
        <end position="691"/>
    </location>
</feature>
<evidence type="ECO:0000256" key="7">
    <source>
        <dbReference type="ARBA" id="ARBA00023136"/>
    </source>
</evidence>
<evidence type="ECO:0000313" key="11">
    <source>
        <dbReference type="Proteomes" id="UP000075243"/>
    </source>
</evidence>
<organism evidence="10 11">
    <name type="scientific">Cajanus cajan</name>
    <name type="common">Pigeon pea</name>
    <name type="synonym">Cajanus indicus</name>
    <dbReference type="NCBI Taxonomy" id="3821"/>
    <lineage>
        <taxon>Eukaryota</taxon>
        <taxon>Viridiplantae</taxon>
        <taxon>Streptophyta</taxon>
        <taxon>Embryophyta</taxon>
        <taxon>Tracheophyta</taxon>
        <taxon>Spermatophyta</taxon>
        <taxon>Magnoliopsida</taxon>
        <taxon>eudicotyledons</taxon>
        <taxon>Gunneridae</taxon>
        <taxon>Pentapetalae</taxon>
        <taxon>rosids</taxon>
        <taxon>fabids</taxon>
        <taxon>Fabales</taxon>
        <taxon>Fabaceae</taxon>
        <taxon>Papilionoideae</taxon>
        <taxon>50 kb inversion clade</taxon>
        <taxon>NPAAA clade</taxon>
        <taxon>indigoferoid/millettioid clade</taxon>
        <taxon>Phaseoleae</taxon>
        <taxon>Cajanus</taxon>
    </lineage>
</organism>
<keyword evidence="6 8" id="KW-1133">Transmembrane helix</keyword>
<keyword evidence="3 8" id="KW-0812">Transmembrane</keyword>
<dbReference type="FunFam" id="2.60.40.150:FF:000090">
    <property type="entry name" value="C2 domain-containing protein"/>
    <property type="match status" value="1"/>
</dbReference>
<dbReference type="Proteomes" id="UP000075243">
    <property type="component" value="Chromosome 2"/>
</dbReference>
<dbReference type="InterPro" id="IPR047259">
    <property type="entry name" value="QUIRKY-like"/>
</dbReference>
<evidence type="ECO:0000256" key="1">
    <source>
        <dbReference type="ARBA" id="ARBA00004141"/>
    </source>
</evidence>
<evidence type="ECO:0000256" key="6">
    <source>
        <dbReference type="ARBA" id="ARBA00022989"/>
    </source>
</evidence>
<dbReference type="PANTHER" id="PTHR31425:SF31">
    <property type="entry name" value="ANTHRANILATE PHOSPHORIBOSYLTRANSFERASE-LIKE PROTEIN"/>
    <property type="match status" value="1"/>
</dbReference>
<keyword evidence="5" id="KW-0106">Calcium</keyword>
<dbReference type="Pfam" id="PF08372">
    <property type="entry name" value="PRT_C"/>
    <property type="match status" value="1"/>
</dbReference>
<evidence type="ECO:0000259" key="9">
    <source>
        <dbReference type="PROSITE" id="PS50004"/>
    </source>
</evidence>
<protein>
    <recommendedName>
        <fullName evidence="9">C2 domain-containing protein</fullName>
    </recommendedName>
</protein>
<keyword evidence="11" id="KW-1185">Reference proteome</keyword>
<proteinExistence type="inferred from homology"/>
<evidence type="ECO:0000256" key="2">
    <source>
        <dbReference type="ARBA" id="ARBA00007923"/>
    </source>
</evidence>
<dbReference type="SMART" id="SM00239">
    <property type="entry name" value="C2"/>
    <property type="match status" value="2"/>
</dbReference>
<feature type="transmembrane region" description="Helical" evidence="8">
    <location>
        <begin position="567"/>
        <end position="584"/>
    </location>
</feature>
<evidence type="ECO:0000256" key="8">
    <source>
        <dbReference type="SAM" id="Phobius"/>
    </source>
</evidence>
<evidence type="ECO:0000313" key="10">
    <source>
        <dbReference type="EMBL" id="KYP72460.1"/>
    </source>
</evidence>
<dbReference type="AlphaFoldDB" id="A0A151TZJ1"/>
<dbReference type="Pfam" id="PF00168">
    <property type="entry name" value="C2"/>
    <property type="match status" value="3"/>
</dbReference>
<feature type="domain" description="C2" evidence="9">
    <location>
        <begin position="1"/>
        <end position="115"/>
    </location>
</feature>
<sequence>MATAGNLPRRHDLVDPMEFLFVRVAKIRDLPYTLDSYVEVKLGDLHASTCFYTPPEWNQVFAFEKDSIDGSVSNMLVSVKDKKAPSKMFDAFFGCVQFSLIDVPRSMSQESSLALAPQWYRLKGQDGRQLVKGDIMLSMWFGTQEDECLPHAWCSPTTSNDAVAVGHTRSKVYISPTLWYLRVNVVKAQDLNLFSAPPESSNVFVQVDLGAPTPDNKALQDVKQGTLDQNWTLGRHELNLKDVDKRLDNGRVSSKWYNLAMCSSSGEVELLFAGKINARISLDGGYHVMDEPAECCSDFRPSAKKLWNPCIGVLEVGIQKGTNFVAMKSGAKTDAYCVAKYGPKWVRTRTVIGSLSPMWNEQCTWEVYEPSTVITIGVFDNNQLDANSRARGVRDAAMGRVRIRLSTLEDGKVYALSYPLIVLQPSGVKVMGEIHLAVKFSWSFKSQLQKYESYMSPLFPKHHHVFPLSSSQLLILRYQPVLIIAERLSQAEPPLRKEVVYNMLDIRSNMWSKRKTDANFNRVVSLVDDFVASWKWLQDIRTWKRPNATLLFILVCYVMLFYYPKRILPLLICCLVCVVFKRYLNRPRLPCHIDATLSGADVATPEDLEEEFDRFPTQIGGVSLRKRYDRLRSVASNAHRVSNDLASIGEMVLAVFTWRDPRATMIFLMFCVVGFLVTITIPARVIIFIWITYYLRHPRYRGCDLPSASVNFIKRIPSGQGSIL</sequence>
<dbReference type="OrthoDB" id="5973539at2759"/>
<dbReference type="OMA" id="WITYYLR"/>
<keyword evidence="7 8" id="KW-0472">Membrane</keyword>
<dbReference type="InterPro" id="IPR035892">
    <property type="entry name" value="C2_domain_sf"/>
</dbReference>
<accession>A0A151TZJ1</accession>
<evidence type="ECO:0000256" key="3">
    <source>
        <dbReference type="ARBA" id="ARBA00022692"/>
    </source>
</evidence>
<comment type="similarity">
    <text evidence="2">Belongs to the MCTP family.</text>
</comment>
<name>A0A151TZJ1_CAJCA</name>
<dbReference type="CDD" id="cd08379">
    <property type="entry name" value="C2D_MCTP_PRT_plant"/>
    <property type="match status" value="1"/>
</dbReference>